<dbReference type="EMBL" id="LAZR01046210">
    <property type="protein sequence ID" value="KKK97068.1"/>
    <property type="molecule type" value="Genomic_DNA"/>
</dbReference>
<accession>A0A0F8ZTD4</accession>
<keyword evidence="1" id="KW-0175">Coiled coil</keyword>
<feature type="coiled-coil region" evidence="1">
    <location>
        <begin position="1"/>
        <end position="28"/>
    </location>
</feature>
<dbReference type="AlphaFoldDB" id="A0A0F8ZTD4"/>
<evidence type="ECO:0000256" key="1">
    <source>
        <dbReference type="SAM" id="Coils"/>
    </source>
</evidence>
<gene>
    <name evidence="2" type="ORF">LCGC14_2656490</name>
</gene>
<protein>
    <submittedName>
        <fullName evidence="2">Uncharacterized protein</fullName>
    </submittedName>
</protein>
<evidence type="ECO:0000313" key="2">
    <source>
        <dbReference type="EMBL" id="KKK97068.1"/>
    </source>
</evidence>
<name>A0A0F8ZTD4_9ZZZZ</name>
<comment type="caution">
    <text evidence="2">The sequence shown here is derived from an EMBL/GenBank/DDBJ whole genome shotgun (WGS) entry which is preliminary data.</text>
</comment>
<reference evidence="2" key="1">
    <citation type="journal article" date="2015" name="Nature">
        <title>Complex archaea that bridge the gap between prokaryotes and eukaryotes.</title>
        <authorList>
            <person name="Spang A."/>
            <person name="Saw J.H."/>
            <person name="Jorgensen S.L."/>
            <person name="Zaremba-Niedzwiedzka K."/>
            <person name="Martijn J."/>
            <person name="Lind A.E."/>
            <person name="van Eijk R."/>
            <person name="Schleper C."/>
            <person name="Guy L."/>
            <person name="Ettema T.J."/>
        </authorList>
    </citation>
    <scope>NUCLEOTIDE SEQUENCE</scope>
</reference>
<feature type="non-terminal residue" evidence="2">
    <location>
        <position position="1"/>
    </location>
</feature>
<sequence length="28" mass="3202">IKELKAAKVDFETRIVELEAKTADLEKL</sequence>
<organism evidence="2">
    <name type="scientific">marine sediment metagenome</name>
    <dbReference type="NCBI Taxonomy" id="412755"/>
    <lineage>
        <taxon>unclassified sequences</taxon>
        <taxon>metagenomes</taxon>
        <taxon>ecological metagenomes</taxon>
    </lineage>
</organism>
<proteinExistence type="predicted"/>